<feature type="transmembrane region" description="Helical" evidence="1">
    <location>
        <begin position="47"/>
        <end position="67"/>
    </location>
</feature>
<dbReference type="PANTHER" id="PTHR34473:SF2">
    <property type="entry name" value="UPF0699 TRANSMEMBRANE PROTEIN YDBT"/>
    <property type="match status" value="1"/>
</dbReference>
<protein>
    <submittedName>
        <fullName evidence="3">Membrane protein</fullName>
    </submittedName>
</protein>
<reference evidence="3 4" key="1">
    <citation type="journal article" date="2015" name="Stand. Genomic Sci.">
        <title>Genomic Encyclopedia of Bacterial and Archaeal Type Strains, Phase III: the genomes of soil and plant-associated and newly described type strains.</title>
        <authorList>
            <person name="Whitman W.B."/>
            <person name="Woyke T."/>
            <person name="Klenk H.P."/>
            <person name="Zhou Y."/>
            <person name="Lilburn T.G."/>
            <person name="Beck B.J."/>
            <person name="De Vos P."/>
            <person name="Vandamme P."/>
            <person name="Eisen J.A."/>
            <person name="Garrity G."/>
            <person name="Hugenholtz P."/>
            <person name="Kyrpides N.C."/>
        </authorList>
    </citation>
    <scope>NUCLEOTIDE SEQUENCE [LARGE SCALE GENOMIC DNA]</scope>
    <source>
        <strain evidence="3 4">CGMCC 1.6847</strain>
    </source>
</reference>
<sequence length="503" mass="56828">MDVSFSAPQRQSPVGVLVLFFYTLQKNARAFWPLIVVYAFKFKELNILYLVTGIVLFLILIGVISYLKYRSFTFFLDAEKDEFIISDGILNKTKTAIQLDKIQQVNINQSFIQKLIGVYELHVDTAGSAKKEGHIKAISHEVALELKSRLLDQSALKISQDLDMNLNLADKEAAATEAPFVTIGLLSLLKLGITSNYGKTIGLIIIFGSTIYENFRKFSETDSAYQEQVNSYVDKGLASQSLVIGFAFVLAGVLVLNIARVIIQYYGYTITRQKNSMLLSYGLFNSKSTILKPEKVQITTIKRNFFQKKLGILELRIRQATSGTAEDRKSIIEIPGCSDLESSSVLQLLYDQIPEKGLSLKPNFRVLAVALLLFILLPVLLFYAIGAWVEPVAFDFAYLVPIYVIFIGLLQYFKFKNNRLFIHDNFIIKQSGGWDISTAIIEPHKIQAVTTSQYFWHKKLDLGSVILHTAGGTISFQMGNFSILKSKVNLWLYRMEKSDSNWM</sequence>
<organism evidence="3 4">
    <name type="scientific">Flavobacterium tiangeerense</name>
    <dbReference type="NCBI Taxonomy" id="459471"/>
    <lineage>
        <taxon>Bacteria</taxon>
        <taxon>Pseudomonadati</taxon>
        <taxon>Bacteroidota</taxon>
        <taxon>Flavobacteriia</taxon>
        <taxon>Flavobacteriales</taxon>
        <taxon>Flavobacteriaceae</taxon>
        <taxon>Flavobacterium</taxon>
    </lineage>
</organism>
<keyword evidence="1" id="KW-0472">Membrane</keyword>
<keyword evidence="1" id="KW-0812">Transmembrane</keyword>
<dbReference type="InterPro" id="IPR005182">
    <property type="entry name" value="YdbS-like_PH"/>
</dbReference>
<gene>
    <name evidence="3" type="ORF">IQ05_01035</name>
</gene>
<evidence type="ECO:0000259" key="2">
    <source>
        <dbReference type="Pfam" id="PF03703"/>
    </source>
</evidence>
<dbReference type="EMBL" id="VLKO01000004">
    <property type="protein sequence ID" value="TWI00390.1"/>
    <property type="molecule type" value="Genomic_DNA"/>
</dbReference>
<evidence type="ECO:0000313" key="4">
    <source>
        <dbReference type="Proteomes" id="UP000317519"/>
    </source>
</evidence>
<comment type="caution">
    <text evidence="3">The sequence shown here is derived from an EMBL/GenBank/DDBJ whole genome shotgun (WGS) entry which is preliminary data.</text>
</comment>
<dbReference type="PIRSF" id="PIRSF026631">
    <property type="entry name" value="UCP026631"/>
    <property type="match status" value="1"/>
</dbReference>
<accession>A0ABY3FKJ3</accession>
<dbReference type="RefSeq" id="WP_144890576.1">
    <property type="nucleotide sequence ID" value="NZ_VLKO01000004.1"/>
</dbReference>
<evidence type="ECO:0000313" key="3">
    <source>
        <dbReference type="EMBL" id="TWI00390.1"/>
    </source>
</evidence>
<keyword evidence="4" id="KW-1185">Reference proteome</keyword>
<evidence type="ECO:0000256" key="1">
    <source>
        <dbReference type="SAM" id="Phobius"/>
    </source>
</evidence>
<dbReference type="Proteomes" id="UP000317519">
    <property type="component" value="Unassembled WGS sequence"/>
</dbReference>
<dbReference type="InterPro" id="IPR014529">
    <property type="entry name" value="UCP026631"/>
</dbReference>
<keyword evidence="1" id="KW-1133">Transmembrane helix</keyword>
<name>A0ABY3FKJ3_9FLAO</name>
<dbReference type="PANTHER" id="PTHR34473">
    <property type="entry name" value="UPF0699 TRANSMEMBRANE PROTEIN YDBS"/>
    <property type="match status" value="1"/>
</dbReference>
<feature type="domain" description="YdbS-like PH" evidence="2">
    <location>
        <begin position="70"/>
        <end position="148"/>
    </location>
</feature>
<feature type="domain" description="YdbS-like PH" evidence="2">
    <location>
        <begin position="266"/>
        <end position="329"/>
    </location>
</feature>
<feature type="domain" description="YdbS-like PH" evidence="2">
    <location>
        <begin position="416"/>
        <end position="474"/>
    </location>
</feature>
<feature type="transmembrane region" description="Helical" evidence="1">
    <location>
        <begin position="366"/>
        <end position="386"/>
    </location>
</feature>
<feature type="transmembrane region" description="Helical" evidence="1">
    <location>
        <begin position="20"/>
        <end position="40"/>
    </location>
</feature>
<feature type="transmembrane region" description="Helical" evidence="1">
    <location>
        <begin position="242"/>
        <end position="263"/>
    </location>
</feature>
<feature type="transmembrane region" description="Helical" evidence="1">
    <location>
        <begin position="392"/>
        <end position="413"/>
    </location>
</feature>
<dbReference type="Pfam" id="PF03703">
    <property type="entry name" value="bPH_2"/>
    <property type="match status" value="3"/>
</dbReference>
<proteinExistence type="predicted"/>